<evidence type="ECO:0000313" key="11">
    <source>
        <dbReference type="Proteomes" id="UP001589774"/>
    </source>
</evidence>
<reference evidence="10 11" key="1">
    <citation type="submission" date="2024-09" db="EMBL/GenBank/DDBJ databases">
        <authorList>
            <person name="Sun Q."/>
            <person name="Mori K."/>
        </authorList>
    </citation>
    <scope>NUCLEOTIDE SEQUENCE [LARGE SCALE GENOMIC DNA]</scope>
    <source>
        <strain evidence="10 11">CCM 7765</strain>
    </source>
</reference>
<dbReference type="InterPro" id="IPR003838">
    <property type="entry name" value="ABC3_permease_C"/>
</dbReference>
<evidence type="ECO:0000256" key="2">
    <source>
        <dbReference type="ARBA" id="ARBA00005236"/>
    </source>
</evidence>
<dbReference type="Pfam" id="PF02687">
    <property type="entry name" value="FtsX"/>
    <property type="match status" value="1"/>
</dbReference>
<comment type="similarity">
    <text evidence="2">Belongs to the ABC-4 integral membrane protein family. LolC/E subfamily.</text>
</comment>
<name>A0ABV6HL23_9SPHI</name>
<keyword evidence="3" id="KW-1003">Cell membrane</keyword>
<protein>
    <submittedName>
        <fullName evidence="10">ABC transporter permease</fullName>
    </submittedName>
</protein>
<evidence type="ECO:0000259" key="9">
    <source>
        <dbReference type="Pfam" id="PF12704"/>
    </source>
</evidence>
<feature type="transmembrane region" description="Helical" evidence="7">
    <location>
        <begin position="22"/>
        <end position="45"/>
    </location>
</feature>
<dbReference type="RefSeq" id="WP_130857700.1">
    <property type="nucleotide sequence ID" value="NZ_JBHLWO010000002.1"/>
</dbReference>
<keyword evidence="5 7" id="KW-1133">Transmembrane helix</keyword>
<evidence type="ECO:0000256" key="5">
    <source>
        <dbReference type="ARBA" id="ARBA00022989"/>
    </source>
</evidence>
<evidence type="ECO:0000256" key="7">
    <source>
        <dbReference type="SAM" id="Phobius"/>
    </source>
</evidence>
<comment type="caution">
    <text evidence="10">The sequence shown here is derived from an EMBL/GenBank/DDBJ whole genome shotgun (WGS) entry which is preliminary data.</text>
</comment>
<dbReference type="InterPro" id="IPR025857">
    <property type="entry name" value="MacB_PCD"/>
</dbReference>
<gene>
    <name evidence="10" type="ORF">ACFFI0_13395</name>
</gene>
<dbReference type="PANTHER" id="PTHR30489">
    <property type="entry name" value="LIPOPROTEIN-RELEASING SYSTEM TRANSMEMBRANE PROTEIN LOLE"/>
    <property type="match status" value="1"/>
</dbReference>
<evidence type="ECO:0000256" key="1">
    <source>
        <dbReference type="ARBA" id="ARBA00004651"/>
    </source>
</evidence>
<accession>A0ABV6HL23</accession>
<feature type="domain" description="ABC3 transporter permease C-terminal" evidence="8">
    <location>
        <begin position="274"/>
        <end position="399"/>
    </location>
</feature>
<sequence>MNFPLYLANRISKSGARKYSRLIVRVAIAGIMLGLAVMILAIAILKGFKGSIIEKERGFNGDITIYKHNLNNSYESSPFSIRTDSLLLIKKIAGVKELNAFATKPGIINAEDEIEGVVLKGIDSAYNQEKLRKILVEGNVINFTDSIPAQQQILISRYTANRLKLKLGDDFLMYFVQEPLRKRKFTIVGIYNLGVEEIDKTYVIGDLSLIRRLNKWSDNEVGGYEIMTSHFGKVEEINQRILDALPIQLLSVTVVSQFPEIFDWLALLDINSQIILILMILVASINMISALLILILERTNMIGILKALGLTNLSIRKVFLYNALRLIGLGLLLGNILGIGLCVLQYYTHWFKLDEKDYYISYVPIDIGIQEIMLLNIGTTLLCLLALLVPSGLVSRITPIKAIRFK</sequence>
<evidence type="ECO:0000256" key="4">
    <source>
        <dbReference type="ARBA" id="ARBA00022692"/>
    </source>
</evidence>
<keyword evidence="4 7" id="KW-0812">Transmembrane</keyword>
<dbReference type="Proteomes" id="UP001589774">
    <property type="component" value="Unassembled WGS sequence"/>
</dbReference>
<dbReference type="PANTHER" id="PTHR30489:SF0">
    <property type="entry name" value="LIPOPROTEIN-RELEASING SYSTEM TRANSMEMBRANE PROTEIN LOLE"/>
    <property type="match status" value="1"/>
</dbReference>
<dbReference type="InterPro" id="IPR051447">
    <property type="entry name" value="Lipoprotein-release_system"/>
</dbReference>
<feature type="transmembrane region" description="Helical" evidence="7">
    <location>
        <begin position="274"/>
        <end position="296"/>
    </location>
</feature>
<comment type="subcellular location">
    <subcellularLocation>
        <location evidence="1">Cell membrane</location>
        <topology evidence="1">Multi-pass membrane protein</topology>
    </subcellularLocation>
</comment>
<keyword evidence="6 7" id="KW-0472">Membrane</keyword>
<dbReference type="EMBL" id="JBHLWO010000002">
    <property type="protein sequence ID" value="MFC0319312.1"/>
    <property type="molecule type" value="Genomic_DNA"/>
</dbReference>
<keyword evidence="11" id="KW-1185">Reference proteome</keyword>
<feature type="transmembrane region" description="Helical" evidence="7">
    <location>
        <begin position="326"/>
        <end position="347"/>
    </location>
</feature>
<feature type="transmembrane region" description="Helical" evidence="7">
    <location>
        <begin position="367"/>
        <end position="389"/>
    </location>
</feature>
<dbReference type="Pfam" id="PF12704">
    <property type="entry name" value="MacB_PCD"/>
    <property type="match status" value="1"/>
</dbReference>
<evidence type="ECO:0000313" key="10">
    <source>
        <dbReference type="EMBL" id="MFC0319312.1"/>
    </source>
</evidence>
<evidence type="ECO:0000259" key="8">
    <source>
        <dbReference type="Pfam" id="PF02687"/>
    </source>
</evidence>
<evidence type="ECO:0000256" key="3">
    <source>
        <dbReference type="ARBA" id="ARBA00022475"/>
    </source>
</evidence>
<organism evidence="10 11">
    <name type="scientific">Olivibacter oleidegradans</name>
    <dbReference type="NCBI Taxonomy" id="760123"/>
    <lineage>
        <taxon>Bacteria</taxon>
        <taxon>Pseudomonadati</taxon>
        <taxon>Bacteroidota</taxon>
        <taxon>Sphingobacteriia</taxon>
        <taxon>Sphingobacteriales</taxon>
        <taxon>Sphingobacteriaceae</taxon>
        <taxon>Olivibacter</taxon>
    </lineage>
</organism>
<feature type="domain" description="MacB-like periplasmic core" evidence="9">
    <location>
        <begin position="27"/>
        <end position="208"/>
    </location>
</feature>
<proteinExistence type="inferred from homology"/>
<evidence type="ECO:0000256" key="6">
    <source>
        <dbReference type="ARBA" id="ARBA00023136"/>
    </source>
</evidence>